<dbReference type="InterPro" id="IPR018247">
    <property type="entry name" value="EF_Hand_1_Ca_BS"/>
</dbReference>
<feature type="domain" description="EF-hand" evidence="3">
    <location>
        <begin position="16"/>
        <end position="51"/>
    </location>
</feature>
<reference evidence="4" key="1">
    <citation type="submission" date="2021-01" db="EMBL/GenBank/DDBJ databases">
        <authorList>
            <person name="Corre E."/>
            <person name="Pelletier E."/>
            <person name="Niang G."/>
            <person name="Scheremetjew M."/>
            <person name="Finn R."/>
            <person name="Kale V."/>
            <person name="Holt S."/>
            <person name="Cochrane G."/>
            <person name="Meng A."/>
            <person name="Brown T."/>
            <person name="Cohen L."/>
        </authorList>
    </citation>
    <scope>NUCLEOTIDE SEQUENCE</scope>
    <source>
        <strain evidence="4">UTEX LB 985</strain>
    </source>
</reference>
<organism evidence="4">
    <name type="scientific">Haptolina brevifila</name>
    <dbReference type="NCBI Taxonomy" id="156173"/>
    <lineage>
        <taxon>Eukaryota</taxon>
        <taxon>Haptista</taxon>
        <taxon>Haptophyta</taxon>
        <taxon>Prymnesiophyceae</taxon>
        <taxon>Prymnesiales</taxon>
        <taxon>Prymnesiaceae</taxon>
        <taxon>Haptolina</taxon>
    </lineage>
</organism>
<dbReference type="InterPro" id="IPR002048">
    <property type="entry name" value="EF_hand_dom"/>
</dbReference>
<dbReference type="PANTHER" id="PTHR23048">
    <property type="entry name" value="MYOSIN LIGHT CHAIN 1, 3"/>
    <property type="match status" value="1"/>
</dbReference>
<sequence>MPNSASDFLESRQQKQELENLQRVFVRLDKNNDKKVTPDELYDYLKRDLGYKCGKAMVEDMVWEVDEDCDGGVDWEEFKSMFHRVRHDKSGWEPRRMFNVVEFMMHDKDGSGTIDMDECMEVLFRRFGKQKLEEKVNEFMSHDMDRDKSISFGEFVAMDEKNDSSGTSSHPGFKLSAGIVATTKAENTRLLAKIESAIQKAGI</sequence>
<dbReference type="InterPro" id="IPR011992">
    <property type="entry name" value="EF-hand-dom_pair"/>
</dbReference>
<dbReference type="AlphaFoldDB" id="A0A7S2DA72"/>
<evidence type="ECO:0000256" key="1">
    <source>
        <dbReference type="ARBA" id="ARBA00022737"/>
    </source>
</evidence>
<gene>
    <name evidence="4" type="ORF">CBRE1094_LOCUS15179</name>
</gene>
<evidence type="ECO:0000259" key="3">
    <source>
        <dbReference type="PROSITE" id="PS50222"/>
    </source>
</evidence>
<dbReference type="Pfam" id="PF13499">
    <property type="entry name" value="EF-hand_7"/>
    <property type="match status" value="2"/>
</dbReference>
<keyword evidence="1" id="KW-0677">Repeat</keyword>
<dbReference type="FunFam" id="1.10.238.10:FF:000178">
    <property type="entry name" value="Calmodulin-2 A"/>
    <property type="match status" value="1"/>
</dbReference>
<dbReference type="InterPro" id="IPR050230">
    <property type="entry name" value="CALM/Myosin/TropC-like"/>
</dbReference>
<evidence type="ECO:0000313" key="4">
    <source>
        <dbReference type="EMBL" id="CAD9448334.1"/>
    </source>
</evidence>
<keyword evidence="2" id="KW-0106">Calcium</keyword>
<dbReference type="PROSITE" id="PS00018">
    <property type="entry name" value="EF_HAND_1"/>
    <property type="match status" value="2"/>
</dbReference>
<dbReference type="EMBL" id="HBGU01027880">
    <property type="protein sequence ID" value="CAD9448334.1"/>
    <property type="molecule type" value="Transcribed_RNA"/>
</dbReference>
<dbReference type="SUPFAM" id="SSF47473">
    <property type="entry name" value="EF-hand"/>
    <property type="match status" value="1"/>
</dbReference>
<dbReference type="PANTHER" id="PTHR23048:SF0">
    <property type="entry name" value="CALMODULIN LIKE 3"/>
    <property type="match status" value="1"/>
</dbReference>
<proteinExistence type="predicted"/>
<dbReference type="CDD" id="cd00051">
    <property type="entry name" value="EFh"/>
    <property type="match status" value="1"/>
</dbReference>
<accession>A0A7S2DA72</accession>
<dbReference type="GO" id="GO:0016460">
    <property type="term" value="C:myosin II complex"/>
    <property type="evidence" value="ECO:0007669"/>
    <property type="project" value="TreeGrafter"/>
</dbReference>
<evidence type="ECO:0000256" key="2">
    <source>
        <dbReference type="ARBA" id="ARBA00022837"/>
    </source>
</evidence>
<feature type="domain" description="EF-hand" evidence="3">
    <location>
        <begin position="103"/>
        <end position="129"/>
    </location>
</feature>
<feature type="domain" description="EF-hand" evidence="3">
    <location>
        <begin position="53"/>
        <end position="88"/>
    </location>
</feature>
<dbReference type="GO" id="GO:0005509">
    <property type="term" value="F:calcium ion binding"/>
    <property type="evidence" value="ECO:0007669"/>
    <property type="project" value="InterPro"/>
</dbReference>
<dbReference type="SMART" id="SM00054">
    <property type="entry name" value="EFh"/>
    <property type="match status" value="3"/>
</dbReference>
<dbReference type="PROSITE" id="PS50222">
    <property type="entry name" value="EF_HAND_2"/>
    <property type="match status" value="3"/>
</dbReference>
<dbReference type="Gene3D" id="1.10.238.10">
    <property type="entry name" value="EF-hand"/>
    <property type="match status" value="2"/>
</dbReference>
<name>A0A7S2DA72_9EUKA</name>
<protein>
    <recommendedName>
        <fullName evidence="3">EF-hand domain-containing protein</fullName>
    </recommendedName>
</protein>